<dbReference type="Proteomes" id="UP001210690">
    <property type="component" value="Chromosome"/>
</dbReference>
<dbReference type="EMBL" id="CP009761">
    <property type="protein sequence ID" value="AIZ36232.1"/>
    <property type="molecule type" value="Genomic_DNA"/>
</dbReference>
<reference evidence="2 4" key="1">
    <citation type="submission" date="2014-10" db="EMBL/GenBank/DDBJ databases">
        <title>Complete genome sequence of Parvimonas micra KCOM 1535 (= ChDC B708).</title>
        <authorList>
            <person name="Kook J.-K."/>
            <person name="Park S.-N."/>
            <person name="Lim Y.K."/>
            <person name="Roh H."/>
        </authorList>
    </citation>
    <scope>NUCLEOTIDE SEQUENCE [LARGE SCALE GENOMIC DNA]</scope>
    <source>
        <strain evidence="2">KCOM 1535</strain>
        <strain evidence="4">KCOM 1535 / ChDC B708</strain>
    </source>
</reference>
<dbReference type="EMBL" id="CP101412">
    <property type="protein sequence ID" value="WBB30499.1"/>
    <property type="molecule type" value="Genomic_DNA"/>
</dbReference>
<dbReference type="RefSeq" id="WP_041953634.1">
    <property type="nucleotide sequence ID" value="NZ_CALHGL010000019.1"/>
</dbReference>
<organism evidence="2 4">
    <name type="scientific">Parvimonas micra</name>
    <dbReference type="NCBI Taxonomy" id="33033"/>
    <lineage>
        <taxon>Bacteria</taxon>
        <taxon>Bacillati</taxon>
        <taxon>Bacillota</taxon>
        <taxon>Tissierellia</taxon>
        <taxon>Tissierellales</taxon>
        <taxon>Peptoniphilaceae</taxon>
        <taxon>Parvimonas</taxon>
    </lineage>
</organism>
<proteinExistence type="predicted"/>
<keyword evidence="3" id="KW-0808">Transferase</keyword>
<dbReference type="AlphaFoldDB" id="A0A0B4S060"/>
<dbReference type="SUPFAM" id="SSF53335">
    <property type="entry name" value="S-adenosyl-L-methionine-dependent methyltransferases"/>
    <property type="match status" value="1"/>
</dbReference>
<reference evidence="3" key="2">
    <citation type="submission" date="2022-07" db="EMBL/GenBank/DDBJ databases">
        <title>Parvimonas micra travels from the subgingival sulcus of the human oral cavity to the colorectal adenocarcinoma.</title>
        <authorList>
            <person name="Conde-Perez K."/>
            <person name="Buetas E."/>
            <person name="Aja-Macaya P."/>
            <person name="Martin-De Arribas E."/>
            <person name="Iglesias-Corras I."/>
            <person name="Trigo-Tasende N."/>
            <person name="Nasser-Ali M."/>
            <person name="Estevez L.S."/>
            <person name="Rumbo-Feal S."/>
            <person name="Otero-Alen B."/>
            <person name="Noguera J.F."/>
            <person name="Concha A."/>
            <person name="Pardinas-Lopez S."/>
            <person name="Carda-Dieguez M."/>
            <person name="Gomez-Randulfe I."/>
            <person name="Martinez-Lago N."/>
            <person name="Ladra S."/>
            <person name="Aparicio L.A."/>
            <person name="Bou G."/>
            <person name="Mira A."/>
            <person name="Vallejo J.A."/>
            <person name="Poza M."/>
        </authorList>
    </citation>
    <scope>NUCLEOTIDE SEQUENCE</scope>
    <source>
        <strain evidence="3">PM102KC-G-1</strain>
    </source>
</reference>
<sequence length="233" mass="27532">MFWNEDRIKWYLLASEYTGYHDNMTLEIKKIIPKGESLIDFGCGLGILPMKLSDYFSDIVGVDYDEQVLDLLEDNIAKNKIKNFKTICSNCYSGELLEKIGEKDNILLSHFGDIEDYFYNFFNLFTKRMIIIRNDVEKSIVHNSNKNTIQDICKFLDDRKIPYKIYRQTFEFGQPLKDDEEVIKYLNKWYGEKGINLISNVKDIDYNYNGEIFTKYYCKPKNTAIVVVEKEEI</sequence>
<dbReference type="KEGG" id="pmic:NW74_02120"/>
<name>A0A0B4S060_9FIRM</name>
<dbReference type="GO" id="GO:0032259">
    <property type="term" value="P:methylation"/>
    <property type="evidence" value="ECO:0007669"/>
    <property type="project" value="UniProtKB-KW"/>
</dbReference>
<feature type="domain" description="Methyltransferase" evidence="1">
    <location>
        <begin position="34"/>
        <end position="147"/>
    </location>
</feature>
<dbReference type="CDD" id="cd02440">
    <property type="entry name" value="AdoMet_MTases"/>
    <property type="match status" value="1"/>
</dbReference>
<dbReference type="STRING" id="33033.NW74_02120"/>
<dbReference type="Gene3D" id="3.40.50.150">
    <property type="entry name" value="Vaccinia Virus protein VP39"/>
    <property type="match status" value="1"/>
</dbReference>
<dbReference type="Proteomes" id="UP000031386">
    <property type="component" value="Chromosome"/>
</dbReference>
<dbReference type="GO" id="GO:0008168">
    <property type="term" value="F:methyltransferase activity"/>
    <property type="evidence" value="ECO:0007669"/>
    <property type="project" value="UniProtKB-KW"/>
</dbReference>
<gene>
    <name evidence="3" type="ORF">NM222_05895</name>
    <name evidence="2" type="ORF">NW74_02120</name>
</gene>
<keyword evidence="3" id="KW-0489">Methyltransferase</keyword>
<evidence type="ECO:0000313" key="3">
    <source>
        <dbReference type="EMBL" id="WBB30499.1"/>
    </source>
</evidence>
<dbReference type="Pfam" id="PF13847">
    <property type="entry name" value="Methyltransf_31"/>
    <property type="match status" value="1"/>
</dbReference>
<protein>
    <submittedName>
        <fullName evidence="3">Methyltransferase</fullName>
    </submittedName>
</protein>
<dbReference type="InterPro" id="IPR029063">
    <property type="entry name" value="SAM-dependent_MTases_sf"/>
</dbReference>
<evidence type="ECO:0000313" key="4">
    <source>
        <dbReference type="Proteomes" id="UP000031386"/>
    </source>
</evidence>
<keyword evidence="4" id="KW-1185">Reference proteome</keyword>
<accession>A0A0B4S060</accession>
<dbReference type="OrthoDB" id="9777257at2"/>
<evidence type="ECO:0000259" key="1">
    <source>
        <dbReference type="Pfam" id="PF13847"/>
    </source>
</evidence>
<dbReference type="InterPro" id="IPR025714">
    <property type="entry name" value="Methyltranfer_dom"/>
</dbReference>
<evidence type="ECO:0000313" key="2">
    <source>
        <dbReference type="EMBL" id="AIZ36232.1"/>
    </source>
</evidence>